<dbReference type="Pfam" id="PF17668">
    <property type="entry name" value="Acetyltransf_17"/>
    <property type="match status" value="1"/>
</dbReference>
<dbReference type="GO" id="GO:0034069">
    <property type="term" value="F:aminoglycoside N-acetyltransferase activity"/>
    <property type="evidence" value="ECO:0007669"/>
    <property type="project" value="TreeGrafter"/>
</dbReference>
<dbReference type="PANTHER" id="PTHR37817:SF1">
    <property type="entry name" value="N-ACETYLTRANSFERASE EIS"/>
    <property type="match status" value="1"/>
</dbReference>
<gene>
    <name evidence="2" type="ORF">E5161_18900</name>
</gene>
<accession>A0A4U0F994</accession>
<dbReference type="OrthoDB" id="9768284at2"/>
<reference evidence="2 3" key="1">
    <citation type="submission" date="2019-04" db="EMBL/GenBank/DDBJ databases">
        <title>Cohnella sp. nov., isolated from soil.</title>
        <authorList>
            <person name="Kim W."/>
        </authorList>
    </citation>
    <scope>NUCLEOTIDE SEQUENCE [LARGE SCALE GENOMIC DNA]</scope>
    <source>
        <strain evidence="2 3">CAU 1483</strain>
    </source>
</reference>
<evidence type="ECO:0000259" key="1">
    <source>
        <dbReference type="PROSITE" id="PS51186"/>
    </source>
</evidence>
<dbReference type="InterPro" id="IPR041380">
    <property type="entry name" value="Acetyltransf_17"/>
</dbReference>
<dbReference type="InterPro" id="IPR051554">
    <property type="entry name" value="Acetyltransferase_Eis"/>
</dbReference>
<evidence type="ECO:0000313" key="3">
    <source>
        <dbReference type="Proteomes" id="UP000309673"/>
    </source>
</evidence>
<dbReference type="PROSITE" id="PS51186">
    <property type="entry name" value="GNAT"/>
    <property type="match status" value="1"/>
</dbReference>
<feature type="domain" description="N-acetyltransferase" evidence="1">
    <location>
        <begin position="13"/>
        <end position="155"/>
    </location>
</feature>
<dbReference type="Pfam" id="PF13530">
    <property type="entry name" value="SCP2_2"/>
    <property type="match status" value="1"/>
</dbReference>
<keyword evidence="3" id="KW-1185">Reference proteome</keyword>
<dbReference type="InterPro" id="IPR016181">
    <property type="entry name" value="Acyl_CoA_acyltransferase"/>
</dbReference>
<evidence type="ECO:0000313" key="2">
    <source>
        <dbReference type="EMBL" id="TJY39642.1"/>
    </source>
</evidence>
<dbReference type="InterPro" id="IPR025559">
    <property type="entry name" value="Eis_dom"/>
</dbReference>
<dbReference type="Proteomes" id="UP000309673">
    <property type="component" value="Unassembled WGS sequence"/>
</dbReference>
<dbReference type="SUPFAM" id="SSF55729">
    <property type="entry name" value="Acyl-CoA N-acyltransferases (Nat)"/>
    <property type="match status" value="1"/>
</dbReference>
<keyword evidence="2" id="KW-0808">Transferase</keyword>
<dbReference type="Gene3D" id="3.30.1050.10">
    <property type="entry name" value="SCP2 sterol-binding domain"/>
    <property type="match status" value="1"/>
</dbReference>
<dbReference type="AlphaFoldDB" id="A0A4U0F994"/>
<comment type="caution">
    <text evidence="2">The sequence shown here is derived from an EMBL/GenBank/DDBJ whole genome shotgun (WGS) entry which is preliminary data.</text>
</comment>
<sequence>MEMGAGGVADSMAEIRNLTIEDFDDRVALSEFAFQYAVSPEDKEQQRKNFRPEDVYGLFGDDGRMLSSLFILPFEIWLRGRKLAMGGVAGVASWPDSRRQGSIARLLTHSFEEMRRKGQSISALYPFSYAFYRKYGYEMMTQKKQYTIEPRWFPPRRDTAGTVKLVEKSMELLDPVYQTFAARYDGMLVRDRYWWDSRALKAQMAAVYSNPSGQAEGYMLYQVKDKHMKVFEWVALTEEARIGLWSYAGNHDSMADQLTMTVPADDPLPFLLPEPRLKQEVTGHFMSRIVDAQAFVGQYRFEESDRTDELLLHLEDGHAPWNEGLFQLRIEPSGKAALERVTRAAGDGGTSAVSLDIQTLTVMLAGNLRPRMLQRTGRLQGAPESAALLERRVPLVQPYLFDFF</sequence>
<protein>
    <submittedName>
        <fullName evidence="2">GNAT family N-acetyltransferase</fullName>
    </submittedName>
</protein>
<dbReference type="InterPro" id="IPR036527">
    <property type="entry name" value="SCP2_sterol-bd_dom_sf"/>
</dbReference>
<dbReference type="SUPFAM" id="SSF55718">
    <property type="entry name" value="SCP-like"/>
    <property type="match status" value="1"/>
</dbReference>
<organism evidence="2 3">
    <name type="scientific">Cohnella pontilimi</name>
    <dbReference type="NCBI Taxonomy" id="2564100"/>
    <lineage>
        <taxon>Bacteria</taxon>
        <taxon>Bacillati</taxon>
        <taxon>Bacillota</taxon>
        <taxon>Bacilli</taxon>
        <taxon>Bacillales</taxon>
        <taxon>Paenibacillaceae</taxon>
        <taxon>Cohnella</taxon>
    </lineage>
</organism>
<dbReference type="Gene3D" id="3.40.630.30">
    <property type="match status" value="2"/>
</dbReference>
<dbReference type="PANTHER" id="PTHR37817">
    <property type="entry name" value="N-ACETYLTRANSFERASE EIS"/>
    <property type="match status" value="1"/>
</dbReference>
<dbReference type="GO" id="GO:0030649">
    <property type="term" value="P:aminoglycoside antibiotic catabolic process"/>
    <property type="evidence" value="ECO:0007669"/>
    <property type="project" value="TreeGrafter"/>
</dbReference>
<dbReference type="Pfam" id="PF13527">
    <property type="entry name" value="Acetyltransf_9"/>
    <property type="match status" value="1"/>
</dbReference>
<dbReference type="InterPro" id="IPR000182">
    <property type="entry name" value="GNAT_dom"/>
</dbReference>
<name>A0A4U0F994_9BACL</name>
<dbReference type="EMBL" id="SUPK01000010">
    <property type="protein sequence ID" value="TJY39642.1"/>
    <property type="molecule type" value="Genomic_DNA"/>
</dbReference>
<proteinExistence type="predicted"/>